<dbReference type="KEGG" id="bcv:Bcav_2660"/>
<keyword evidence="1" id="KW-0418">Kinase</keyword>
<gene>
    <name evidence="1" type="ordered locus">Bcav_2660</name>
</gene>
<dbReference type="SUPFAM" id="SSF56112">
    <property type="entry name" value="Protein kinase-like (PK-like)"/>
    <property type="match status" value="1"/>
</dbReference>
<dbReference type="EMBL" id="CP001618">
    <property type="protein sequence ID" value="ACQ80905.1"/>
    <property type="molecule type" value="Genomic_DNA"/>
</dbReference>
<dbReference type="GO" id="GO:0016301">
    <property type="term" value="F:kinase activity"/>
    <property type="evidence" value="ECO:0007669"/>
    <property type="project" value="UniProtKB-KW"/>
</dbReference>
<organism evidence="1 2">
    <name type="scientific">Beutenbergia cavernae (strain ATCC BAA-8 / DSM 12333 / CCUG 43141 / JCM 11478 / NBRC 16432 / NCIMB 13614 / HKI 0122)</name>
    <dbReference type="NCBI Taxonomy" id="471853"/>
    <lineage>
        <taxon>Bacteria</taxon>
        <taxon>Bacillati</taxon>
        <taxon>Actinomycetota</taxon>
        <taxon>Actinomycetes</taxon>
        <taxon>Micrococcales</taxon>
        <taxon>Beutenbergiaceae</taxon>
        <taxon>Beutenbergia</taxon>
    </lineage>
</organism>
<sequence length="302" mass="32592">MISIPEVLRNHAVAAGAERWLGDLPALVNHLEQQWDIVVGRPLAGATEAYVAEATTRAGLPVVLKLLVPLVGTRARHEITALRLADGQGCVALLRDDPDVGALLLERLGPSLLELGVPIARRHEILCDTAAKVWRPAPHSGLPTGADRAQRLAAFVTESWERLNHPCSELAIDDALACARRRATAHDDERAVLVHGDVHQLNALQAGGEFKLVDPDGLLAEPECDIGTVMRGDPVELLRGDPRERAWRLAARTGLDPTAIWEWGVIERVASGLHCTEIDLQPLGRRTLAAADAVAGYQMGQP</sequence>
<keyword evidence="1" id="KW-0808">Transferase</keyword>
<dbReference type="AlphaFoldDB" id="C5BXM2"/>
<dbReference type="Proteomes" id="UP000007962">
    <property type="component" value="Chromosome"/>
</dbReference>
<dbReference type="RefSeq" id="WP_015883145.1">
    <property type="nucleotide sequence ID" value="NC_012669.1"/>
</dbReference>
<evidence type="ECO:0000313" key="2">
    <source>
        <dbReference type="Proteomes" id="UP000007962"/>
    </source>
</evidence>
<dbReference type="STRING" id="471853.Bcav_2660"/>
<dbReference type="eggNOG" id="COG3570">
    <property type="taxonomic scope" value="Bacteria"/>
</dbReference>
<keyword evidence="2" id="KW-1185">Reference proteome</keyword>
<accession>C5BXM2</accession>
<name>C5BXM2_BEUC1</name>
<reference evidence="1 2" key="1">
    <citation type="journal article" date="2009" name="Stand. Genomic Sci.">
        <title>Complete genome sequence of Beutenbergia cavernae type strain (HKI 0122).</title>
        <authorList>
            <person name="Land M."/>
            <person name="Pukall R."/>
            <person name="Abt B."/>
            <person name="Goker M."/>
            <person name="Rohde M."/>
            <person name="Glavina Del Rio T."/>
            <person name="Tice H."/>
            <person name="Copeland A."/>
            <person name="Cheng J.F."/>
            <person name="Lucas S."/>
            <person name="Chen F."/>
            <person name="Nolan M."/>
            <person name="Bruce D."/>
            <person name="Goodwin L."/>
            <person name="Pitluck S."/>
            <person name="Ivanova N."/>
            <person name="Mavromatis K."/>
            <person name="Ovchinnikova G."/>
            <person name="Pati A."/>
            <person name="Chen A."/>
            <person name="Palaniappan K."/>
            <person name="Hauser L."/>
            <person name="Chang Y.J."/>
            <person name="Jefferies C.C."/>
            <person name="Saunders E."/>
            <person name="Brettin T."/>
            <person name="Detter J.C."/>
            <person name="Han C."/>
            <person name="Chain P."/>
            <person name="Bristow J."/>
            <person name="Eisen J.A."/>
            <person name="Markowitz V."/>
            <person name="Hugenholtz P."/>
            <person name="Kyrpides N.C."/>
            <person name="Klenk H.P."/>
            <person name="Lapidus A."/>
        </authorList>
    </citation>
    <scope>NUCLEOTIDE SEQUENCE [LARGE SCALE GENOMIC DNA]</scope>
    <source>
        <strain evidence="2">ATCC BAA-8 / DSM 12333 / NBRC 16432</strain>
    </source>
</reference>
<dbReference type="GO" id="GO:0019748">
    <property type="term" value="P:secondary metabolic process"/>
    <property type="evidence" value="ECO:0007669"/>
    <property type="project" value="InterPro"/>
</dbReference>
<dbReference type="InterPro" id="IPR011009">
    <property type="entry name" value="Kinase-like_dom_sf"/>
</dbReference>
<proteinExistence type="predicted"/>
<protein>
    <submittedName>
        <fullName evidence="1">Aminoglycoside/hydroxyurea antibiotic resistance kinase</fullName>
    </submittedName>
</protein>
<dbReference type="OrthoDB" id="3638028at2"/>
<dbReference type="InterPro" id="IPR006748">
    <property type="entry name" value="NH2Glyco/OHUrea_AB-resist_kin"/>
</dbReference>
<dbReference type="GO" id="GO:0016773">
    <property type="term" value="F:phosphotransferase activity, alcohol group as acceptor"/>
    <property type="evidence" value="ECO:0007669"/>
    <property type="project" value="InterPro"/>
</dbReference>
<evidence type="ECO:0000313" key="1">
    <source>
        <dbReference type="EMBL" id="ACQ80905.1"/>
    </source>
</evidence>
<dbReference type="HOGENOM" id="CLU_061172_2_1_11"/>
<dbReference type="Pfam" id="PF04655">
    <property type="entry name" value="APH_6_hur"/>
    <property type="match status" value="1"/>
</dbReference>